<proteinExistence type="predicted"/>
<dbReference type="InterPro" id="IPR016631">
    <property type="entry name" value="Regulatory_RpfE"/>
</dbReference>
<keyword evidence="2" id="KW-1185">Reference proteome</keyword>
<reference evidence="1 2" key="1">
    <citation type="submission" date="2022-08" db="EMBL/GenBank/DDBJ databases">
        <title>Reclassification of Massilia species as members of the genera Telluria, Duganella, Pseudoduganella, Mokoshia gen. nov. and Zemynaea gen. nov. using orthogonal and non-orthogonal genome-based approaches.</title>
        <authorList>
            <person name="Bowman J.P."/>
        </authorList>
    </citation>
    <scope>NUCLEOTIDE SEQUENCE [LARGE SCALE GENOMIC DNA]</scope>
    <source>
        <strain evidence="1 2">JCM 31316</strain>
    </source>
</reference>
<gene>
    <name evidence="1" type="ORF">NX784_27590</name>
</gene>
<dbReference type="PIRSF" id="PIRSF015283">
    <property type="entry name" value="Regulatory_RpfE"/>
    <property type="match status" value="1"/>
</dbReference>
<evidence type="ECO:0000313" key="1">
    <source>
        <dbReference type="EMBL" id="MCS0585348.1"/>
    </source>
</evidence>
<evidence type="ECO:0000313" key="2">
    <source>
        <dbReference type="Proteomes" id="UP001204151"/>
    </source>
</evidence>
<name>A0ABT1ZZI4_9BURK</name>
<organism evidence="1 2">
    <name type="scientific">Massilia pinisoli</name>
    <dbReference type="NCBI Taxonomy" id="1772194"/>
    <lineage>
        <taxon>Bacteria</taxon>
        <taxon>Pseudomonadati</taxon>
        <taxon>Pseudomonadota</taxon>
        <taxon>Betaproteobacteria</taxon>
        <taxon>Burkholderiales</taxon>
        <taxon>Oxalobacteraceae</taxon>
        <taxon>Telluria group</taxon>
        <taxon>Massilia</taxon>
    </lineage>
</organism>
<dbReference type="Proteomes" id="UP001204151">
    <property type="component" value="Unassembled WGS sequence"/>
</dbReference>
<sequence>MAHITLVLPFALPAPEFAPDLTRALQAPALAALLSKTSGRQYRPLDAEARVLPHELWIARALGLARGLVPGVAASAMRGVGLDPGDGMWFVVNPTHIQIARTHLQMGDTRALDLREAEARALFDSARPCFEEGGYALAWGTHDTWFMRADDWTELLTASPDAAVNMNLTDWMPSGPQARAFRKLQNDVQVTWFTDPANAAREARGQLPINSFWPWGNASVATEHAQQLVAKAAGKTVARPRVAAFEAPGWLAALAERQLKSLAGLEALLDDDADWLLACGNVAAPDIAADWSGWLQQMQRLEAELFAPLLALLAKGRIKTVRLVLSHRDGLLETTTTPLAQRKFWRRPTLEPLL</sequence>
<accession>A0ABT1ZZI4</accession>
<protein>
    <submittedName>
        <fullName evidence="1">Uncharacterized protein</fullName>
    </submittedName>
</protein>
<comment type="caution">
    <text evidence="1">The sequence shown here is derived from an EMBL/GenBank/DDBJ whole genome shotgun (WGS) entry which is preliminary data.</text>
</comment>
<dbReference type="EMBL" id="JANUGW010000033">
    <property type="protein sequence ID" value="MCS0585348.1"/>
    <property type="molecule type" value="Genomic_DNA"/>
</dbReference>
<dbReference type="RefSeq" id="WP_258819874.1">
    <property type="nucleotide sequence ID" value="NZ_JANUGW010000033.1"/>
</dbReference>